<name>A0A2T5UYS8_9HYPH</name>
<dbReference type="InterPro" id="IPR012672">
    <property type="entry name" value="T3SS_YscX"/>
</dbReference>
<dbReference type="OrthoDB" id="7854935at2"/>
<dbReference type="AlphaFoldDB" id="A0A2T5UYS8"/>
<organism evidence="1 2">
    <name type="scientific">Breoghania corrubedonensis</name>
    <dbReference type="NCBI Taxonomy" id="665038"/>
    <lineage>
        <taxon>Bacteria</taxon>
        <taxon>Pseudomonadati</taxon>
        <taxon>Pseudomonadota</taxon>
        <taxon>Alphaproteobacteria</taxon>
        <taxon>Hyphomicrobiales</taxon>
        <taxon>Stappiaceae</taxon>
        <taxon>Breoghania</taxon>
    </lineage>
</organism>
<dbReference type="EMBL" id="QAYG01000011">
    <property type="protein sequence ID" value="PTW56668.1"/>
    <property type="molecule type" value="Genomic_DNA"/>
</dbReference>
<dbReference type="RefSeq" id="WP_107991696.1">
    <property type="nucleotide sequence ID" value="NZ_QAYG01000011.1"/>
</dbReference>
<sequence length="128" mass="14323">MSTPIRPLNIGLESVSRWRVDDEAHLPQRGRDAPKFLPKQRELDEILHRPSLDERLTELLQPSFLDTELLHPNVLSDTRLSTHEVLGDLANEASGDARQVLSEAQVILGSEMELEEEVRAALAALLKG</sequence>
<proteinExistence type="predicted"/>
<protein>
    <submittedName>
        <fullName evidence="1">Uncharacterized protein</fullName>
    </submittedName>
</protein>
<evidence type="ECO:0000313" key="2">
    <source>
        <dbReference type="Proteomes" id="UP000244081"/>
    </source>
</evidence>
<evidence type="ECO:0000313" key="1">
    <source>
        <dbReference type="EMBL" id="PTW56668.1"/>
    </source>
</evidence>
<accession>A0A2T5UYS8</accession>
<gene>
    <name evidence="1" type="ORF">C8N35_111131</name>
</gene>
<reference evidence="1 2" key="1">
    <citation type="submission" date="2018-04" db="EMBL/GenBank/DDBJ databases">
        <title>Genomic Encyclopedia of Archaeal and Bacterial Type Strains, Phase II (KMG-II): from individual species to whole genera.</title>
        <authorList>
            <person name="Goeker M."/>
        </authorList>
    </citation>
    <scope>NUCLEOTIDE SEQUENCE [LARGE SCALE GENOMIC DNA]</scope>
    <source>
        <strain evidence="1 2">DSM 23382</strain>
    </source>
</reference>
<keyword evidence="2" id="KW-1185">Reference proteome</keyword>
<comment type="caution">
    <text evidence="1">The sequence shown here is derived from an EMBL/GenBank/DDBJ whole genome shotgun (WGS) entry which is preliminary data.</text>
</comment>
<dbReference type="Pfam" id="PF09474">
    <property type="entry name" value="Type_III_YscX"/>
    <property type="match status" value="1"/>
</dbReference>
<dbReference type="Proteomes" id="UP000244081">
    <property type="component" value="Unassembled WGS sequence"/>
</dbReference>